<name>U7PMX8_SPOS1</name>
<feature type="region of interest" description="Disordered" evidence="11">
    <location>
        <begin position="1"/>
        <end position="98"/>
    </location>
</feature>
<evidence type="ECO:0000256" key="1">
    <source>
        <dbReference type="ARBA" id="ARBA00004123"/>
    </source>
</evidence>
<dbReference type="InterPro" id="IPR007198">
    <property type="entry name" value="Ssl1-like"/>
</dbReference>
<feature type="domain" description="VWFA" evidence="12">
    <location>
        <begin position="142"/>
        <end position="326"/>
    </location>
</feature>
<keyword evidence="8" id="KW-0804">Transcription</keyword>
<dbReference type="InterPro" id="IPR012170">
    <property type="entry name" value="TFIIH_SSL1/p44"/>
</dbReference>
<evidence type="ECO:0000256" key="3">
    <source>
        <dbReference type="ARBA" id="ARBA00022723"/>
    </source>
</evidence>
<dbReference type="Gene3D" id="3.40.50.410">
    <property type="entry name" value="von Willebrand factor, type A domain"/>
    <property type="match status" value="1"/>
</dbReference>
<evidence type="ECO:0000256" key="7">
    <source>
        <dbReference type="ARBA" id="ARBA00023015"/>
    </source>
</evidence>
<reference evidence="14" key="1">
    <citation type="journal article" date="2014" name="Genome Announc.">
        <title>Genome sequence of the pathogenic fungus Sporothrix schenckii (ATCC 58251).</title>
        <authorList>
            <person name="Cuomo C.A."/>
            <person name="Rodriguez-Del Valle N."/>
            <person name="Perez-Sanchez L."/>
            <person name="Abouelleil A."/>
            <person name="Goldberg J."/>
            <person name="Young S."/>
            <person name="Zeng Q."/>
            <person name="Birren B.W."/>
        </authorList>
    </citation>
    <scope>NUCLEOTIDE SEQUENCE [LARGE SCALE GENOMIC DNA]</scope>
    <source>
        <strain evidence="14">ATCC 58251 / de Perez 2211183</strain>
    </source>
</reference>
<dbReference type="EMBL" id="KI440850">
    <property type="protein sequence ID" value="ERS96301.1"/>
    <property type="molecule type" value="Genomic_DNA"/>
</dbReference>
<dbReference type="GO" id="GO:0006289">
    <property type="term" value="P:nucleotide-excision repair"/>
    <property type="evidence" value="ECO:0007669"/>
    <property type="project" value="InterPro"/>
</dbReference>
<dbReference type="InterPro" id="IPR013087">
    <property type="entry name" value="Znf_C2H2_type"/>
</dbReference>
<dbReference type="OrthoDB" id="284275at2759"/>
<evidence type="ECO:0000256" key="8">
    <source>
        <dbReference type="ARBA" id="ARBA00023163"/>
    </source>
</evidence>
<dbReference type="Pfam" id="PF07975">
    <property type="entry name" value="C1_4"/>
    <property type="match status" value="1"/>
</dbReference>
<feature type="region of interest" description="Disordered" evidence="11">
    <location>
        <begin position="460"/>
        <end position="500"/>
    </location>
</feature>
<feature type="compositionally biased region" description="Basic and acidic residues" evidence="11">
    <location>
        <begin position="19"/>
        <end position="33"/>
    </location>
</feature>
<keyword evidence="5" id="KW-0863">Zinc-finger</keyword>
<keyword evidence="7" id="KW-0805">Transcription regulation</keyword>
<evidence type="ECO:0000256" key="11">
    <source>
        <dbReference type="SAM" id="MobiDB-lite"/>
    </source>
</evidence>
<evidence type="ECO:0000256" key="4">
    <source>
        <dbReference type="ARBA" id="ARBA00022763"/>
    </source>
</evidence>
<keyword evidence="14" id="KW-1185">Reference proteome</keyword>
<dbReference type="PROSITE" id="PS50234">
    <property type="entry name" value="VWFA"/>
    <property type="match status" value="1"/>
</dbReference>
<dbReference type="GO" id="GO:0005675">
    <property type="term" value="C:transcription factor TFIIH holo complex"/>
    <property type="evidence" value="ECO:0007669"/>
    <property type="project" value="TreeGrafter"/>
</dbReference>
<keyword evidence="9" id="KW-0234">DNA repair</keyword>
<dbReference type="PROSITE" id="PS00028">
    <property type="entry name" value="ZINC_FINGER_C2H2_1"/>
    <property type="match status" value="1"/>
</dbReference>
<evidence type="ECO:0000256" key="5">
    <source>
        <dbReference type="ARBA" id="ARBA00022771"/>
    </source>
</evidence>
<dbReference type="Pfam" id="PF04056">
    <property type="entry name" value="Ssl1"/>
    <property type="match status" value="1"/>
</dbReference>
<proteinExistence type="inferred from homology"/>
<dbReference type="FunFam" id="3.40.50.410:FF:000015">
    <property type="entry name" value="General transcription factor IIH subunit 2"/>
    <property type="match status" value="1"/>
</dbReference>
<dbReference type="NCBIfam" id="TIGR00622">
    <property type="entry name" value="ssl1"/>
    <property type="match status" value="2"/>
</dbReference>
<dbReference type="InterPro" id="IPR013083">
    <property type="entry name" value="Znf_RING/FYVE/PHD"/>
</dbReference>
<organism evidence="13 14">
    <name type="scientific">Sporothrix schenckii (strain ATCC 58251 / de Perez 2211183)</name>
    <name type="common">Rose-picker's disease fungus</name>
    <dbReference type="NCBI Taxonomy" id="1391915"/>
    <lineage>
        <taxon>Eukaryota</taxon>
        <taxon>Fungi</taxon>
        <taxon>Dikarya</taxon>
        <taxon>Ascomycota</taxon>
        <taxon>Pezizomycotina</taxon>
        <taxon>Sordariomycetes</taxon>
        <taxon>Sordariomycetidae</taxon>
        <taxon>Ophiostomatales</taxon>
        <taxon>Ophiostomataceae</taxon>
        <taxon>Sporothrix</taxon>
    </lineage>
</organism>
<evidence type="ECO:0000313" key="13">
    <source>
        <dbReference type="EMBL" id="ERS96301.1"/>
    </source>
</evidence>
<dbReference type="STRING" id="1391915.U7PMX8"/>
<accession>U7PMX8</accession>
<keyword evidence="10" id="KW-0539">Nucleus</keyword>
<dbReference type="InterPro" id="IPR004595">
    <property type="entry name" value="TFIIH_C1-like_dom"/>
</dbReference>
<evidence type="ECO:0000256" key="10">
    <source>
        <dbReference type="ARBA" id="ARBA00023242"/>
    </source>
</evidence>
<dbReference type="SMART" id="SM01047">
    <property type="entry name" value="C1_4"/>
    <property type="match status" value="1"/>
</dbReference>
<dbReference type="InterPro" id="IPR046349">
    <property type="entry name" value="C1-like_sf"/>
</dbReference>
<evidence type="ECO:0000256" key="2">
    <source>
        <dbReference type="ARBA" id="ARBA00006092"/>
    </source>
</evidence>
<dbReference type="PANTHER" id="PTHR12695:SF2">
    <property type="entry name" value="GENERAL TRANSCRIPTION FACTOR IIH SUBUNIT 2-RELATED"/>
    <property type="match status" value="1"/>
</dbReference>
<keyword evidence="6" id="KW-0862">Zinc</keyword>
<dbReference type="GO" id="GO:0006357">
    <property type="term" value="P:regulation of transcription by RNA polymerase II"/>
    <property type="evidence" value="ECO:0007669"/>
    <property type="project" value="TreeGrafter"/>
</dbReference>
<dbReference type="GO" id="GO:0008270">
    <property type="term" value="F:zinc ion binding"/>
    <property type="evidence" value="ECO:0007669"/>
    <property type="project" value="UniProtKB-KW"/>
</dbReference>
<keyword evidence="4" id="KW-0227">DNA damage</keyword>
<dbReference type="SUPFAM" id="SSF57889">
    <property type="entry name" value="Cysteine-rich domain"/>
    <property type="match status" value="1"/>
</dbReference>
<dbReference type="InterPro" id="IPR002035">
    <property type="entry name" value="VWF_A"/>
</dbReference>
<protein>
    <recommendedName>
        <fullName evidence="12">VWFA domain-containing protein</fullName>
    </recommendedName>
</protein>
<dbReference type="InterPro" id="IPR036465">
    <property type="entry name" value="vWFA_dom_sf"/>
</dbReference>
<dbReference type="AlphaFoldDB" id="U7PMX8"/>
<evidence type="ECO:0000259" key="12">
    <source>
        <dbReference type="PROSITE" id="PS50234"/>
    </source>
</evidence>
<evidence type="ECO:0000256" key="6">
    <source>
        <dbReference type="ARBA" id="ARBA00022833"/>
    </source>
</evidence>
<dbReference type="GO" id="GO:0000439">
    <property type="term" value="C:transcription factor TFIIH core complex"/>
    <property type="evidence" value="ECO:0007669"/>
    <property type="project" value="InterPro"/>
</dbReference>
<feature type="compositionally biased region" description="Low complexity" evidence="11">
    <location>
        <begin position="488"/>
        <end position="499"/>
    </location>
</feature>
<dbReference type="PANTHER" id="PTHR12695">
    <property type="entry name" value="GENERAL TRANSCRIPTION FACTOR IIH SUBUNIT 2"/>
    <property type="match status" value="1"/>
</dbReference>
<evidence type="ECO:0000256" key="9">
    <source>
        <dbReference type="ARBA" id="ARBA00023204"/>
    </source>
</evidence>
<dbReference type="HOGENOM" id="CLU_028556_2_0_1"/>
<sequence>MADSDGEYVENQSDDGGGGDDHYMTLERGEDRQPAGQRHGRHLQVPGAHAPRRPGGPTSNGRPHQSQGPGQGQGLGQGQRQTRRKQTRQKQQASWETVKRSWDTVVEAADGQIVGIELLEAAEKRRRVLRDTTPLQRGIIRHMVLVLDMSIAMAARDYLPSCHRVALNCAATFVRAYFEQNPISQLAIIAMRDGVALRVSDMGGNPAEHLEKLHEWDNVEPQGHPSLQNALEMCRGALFHTPSHGTREVLVIFGALLSSDPGDIHDTIGALLTDRIRVSIVGLAAQVAICSEICTRTNGGDDRSYNVALHDVHFRELFLAATTPPVTQAAAAAAQSNPASLLMMGFPSRAIADSHVAGGGGLSVCACHNKPVREGYACTRCRTKVCRLPAECPACGLTLILSTHLARSYHHLFPLRNWSVVSWVAAAAAVRQRGATACHACLVPFPDLPPPERLRELQAAADADADADAGDKERSGDAGADTAGGRPTQKQQGTAGAAQIDASTDPAAAALNNQLKGVSESSRYACEVCGHHFCIDCDVFAHEVVHNCPGCQSDTRPPAEKEADARARAAEVAAFAAAAAATAAAAAASANSAAVAASEAGAMANSASSSSSAAAIRPKTKILLKARGSAAAAPAPAEGMVID</sequence>
<dbReference type="GO" id="GO:0006351">
    <property type="term" value="P:DNA-templated transcription"/>
    <property type="evidence" value="ECO:0007669"/>
    <property type="project" value="InterPro"/>
</dbReference>
<dbReference type="Proteomes" id="UP000018087">
    <property type="component" value="Unassembled WGS sequence"/>
</dbReference>
<dbReference type="Gene3D" id="3.30.40.10">
    <property type="entry name" value="Zinc/RING finger domain, C3HC4 (zinc finger)"/>
    <property type="match status" value="1"/>
</dbReference>
<dbReference type="eggNOG" id="KOG2807">
    <property type="taxonomic scope" value="Eukaryota"/>
</dbReference>
<evidence type="ECO:0000313" key="14">
    <source>
        <dbReference type="Proteomes" id="UP000018087"/>
    </source>
</evidence>
<comment type="similarity">
    <text evidence="2">Belongs to the GTF2H2 family.</text>
</comment>
<feature type="compositionally biased region" description="Low complexity" evidence="11">
    <location>
        <begin position="46"/>
        <end position="68"/>
    </location>
</feature>
<gene>
    <name evidence="13" type="ORF">HMPREF1624_07210</name>
</gene>
<keyword evidence="3" id="KW-0479">Metal-binding</keyword>
<comment type="subcellular location">
    <subcellularLocation>
        <location evidence="1">Nucleus</location>
    </subcellularLocation>
</comment>
<dbReference type="SUPFAM" id="SSF53300">
    <property type="entry name" value="vWA-like"/>
    <property type="match status" value="1"/>
</dbReference>